<dbReference type="PANTHER" id="PTHR30146">
    <property type="entry name" value="LACI-RELATED TRANSCRIPTIONAL REPRESSOR"/>
    <property type="match status" value="1"/>
</dbReference>
<evidence type="ECO:0000259" key="4">
    <source>
        <dbReference type="PROSITE" id="PS50932"/>
    </source>
</evidence>
<dbReference type="AlphaFoldDB" id="A0A5J4KYQ3"/>
<evidence type="ECO:0000256" key="3">
    <source>
        <dbReference type="ARBA" id="ARBA00023163"/>
    </source>
</evidence>
<dbReference type="Gene3D" id="3.40.50.2300">
    <property type="match status" value="2"/>
</dbReference>
<dbReference type="CDD" id="cd06267">
    <property type="entry name" value="PBP1_LacI_sugar_binding-like"/>
    <property type="match status" value="1"/>
</dbReference>
<keyword evidence="6" id="KW-1185">Reference proteome</keyword>
<evidence type="ECO:0000256" key="2">
    <source>
        <dbReference type="ARBA" id="ARBA00023125"/>
    </source>
</evidence>
<evidence type="ECO:0000256" key="1">
    <source>
        <dbReference type="ARBA" id="ARBA00023015"/>
    </source>
</evidence>
<name>A0A5J4KYQ3_9CHLR</name>
<keyword evidence="2" id="KW-0238">DNA-binding</keyword>
<dbReference type="PANTHER" id="PTHR30146:SF109">
    <property type="entry name" value="HTH-TYPE TRANSCRIPTIONAL REGULATOR GALS"/>
    <property type="match status" value="1"/>
</dbReference>
<organism evidence="5 6">
    <name type="scientific">Dictyobacter vulcani</name>
    <dbReference type="NCBI Taxonomy" id="2607529"/>
    <lineage>
        <taxon>Bacteria</taxon>
        <taxon>Bacillati</taxon>
        <taxon>Chloroflexota</taxon>
        <taxon>Ktedonobacteria</taxon>
        <taxon>Ktedonobacterales</taxon>
        <taxon>Dictyobacteraceae</taxon>
        <taxon>Dictyobacter</taxon>
    </lineage>
</organism>
<reference evidence="5 6" key="1">
    <citation type="submission" date="2019-10" db="EMBL/GenBank/DDBJ databases">
        <title>Dictyobacter vulcani sp. nov., within the class Ktedonobacteria, isolated from soil of volcanic Mt. Zao.</title>
        <authorList>
            <person name="Zheng Y."/>
            <person name="Wang C.M."/>
            <person name="Sakai Y."/>
            <person name="Abe K."/>
            <person name="Yokota A."/>
            <person name="Yabe S."/>
        </authorList>
    </citation>
    <scope>NUCLEOTIDE SEQUENCE [LARGE SCALE GENOMIC DNA]</scope>
    <source>
        <strain evidence="5 6">W12</strain>
    </source>
</reference>
<dbReference type="GO" id="GO:0003700">
    <property type="term" value="F:DNA-binding transcription factor activity"/>
    <property type="evidence" value="ECO:0007669"/>
    <property type="project" value="TreeGrafter"/>
</dbReference>
<dbReference type="InterPro" id="IPR046335">
    <property type="entry name" value="LacI/GalR-like_sensor"/>
</dbReference>
<evidence type="ECO:0000313" key="6">
    <source>
        <dbReference type="Proteomes" id="UP000326912"/>
    </source>
</evidence>
<dbReference type="Pfam" id="PF00356">
    <property type="entry name" value="LacI"/>
    <property type="match status" value="1"/>
</dbReference>
<dbReference type="InterPro" id="IPR010982">
    <property type="entry name" value="Lambda_DNA-bd_dom_sf"/>
</dbReference>
<evidence type="ECO:0000313" key="5">
    <source>
        <dbReference type="EMBL" id="GER91279.1"/>
    </source>
</evidence>
<sequence>MIMQKKLTINDIARMAQVSKATVSRVLNRHASVDPVLRERVMDIVQEHNFVPNVTATELANGRTRLIGVLAPPLNWPAIPEIMHGVSEYIETTPYEVVLYSMNLERNHSDVLDRILAMRMVSGLLAILPGGLSSHLDTFFQQGLPLVMIDDQKEPTHIPWVGIDNFSSAYEATNYLLQLGHRRIAHIMGPRHYYCALQRLEGYQQALLEAGIPLEPDLLLQGEFEPASGRRCAEMLFAQDRGTWPSAIFVGNDQMAYGVLEVAEERKIQVPEAVSIIGFDDNLLSAHMRPPLTTMHQPFMEMGYQATKLLLNMIDPEHVHKPEQKWQAFSSSLPDTTKNDHSSRIQIPTHLVTRTSSGAFHPRLL</sequence>
<dbReference type="SMART" id="SM00354">
    <property type="entry name" value="HTH_LACI"/>
    <property type="match status" value="1"/>
</dbReference>
<dbReference type="PROSITE" id="PS50932">
    <property type="entry name" value="HTH_LACI_2"/>
    <property type="match status" value="1"/>
</dbReference>
<dbReference type="InterPro" id="IPR000843">
    <property type="entry name" value="HTH_LacI"/>
</dbReference>
<dbReference type="GO" id="GO:0000976">
    <property type="term" value="F:transcription cis-regulatory region binding"/>
    <property type="evidence" value="ECO:0007669"/>
    <property type="project" value="TreeGrafter"/>
</dbReference>
<dbReference type="EMBL" id="BKZW01000003">
    <property type="protein sequence ID" value="GER91279.1"/>
    <property type="molecule type" value="Genomic_DNA"/>
</dbReference>
<dbReference type="Gene3D" id="1.10.260.40">
    <property type="entry name" value="lambda repressor-like DNA-binding domains"/>
    <property type="match status" value="1"/>
</dbReference>
<dbReference type="Proteomes" id="UP000326912">
    <property type="component" value="Unassembled WGS sequence"/>
</dbReference>
<comment type="caution">
    <text evidence="5">The sequence shown here is derived from an EMBL/GenBank/DDBJ whole genome shotgun (WGS) entry which is preliminary data.</text>
</comment>
<dbReference type="PRINTS" id="PR00036">
    <property type="entry name" value="HTHLACI"/>
</dbReference>
<dbReference type="SUPFAM" id="SSF47413">
    <property type="entry name" value="lambda repressor-like DNA-binding domains"/>
    <property type="match status" value="1"/>
</dbReference>
<dbReference type="InterPro" id="IPR028082">
    <property type="entry name" value="Peripla_BP_I"/>
</dbReference>
<gene>
    <name evidence="5" type="primary">lacI_2</name>
    <name evidence="5" type="ORF">KDW_54410</name>
</gene>
<dbReference type="PROSITE" id="PS00356">
    <property type="entry name" value="HTH_LACI_1"/>
    <property type="match status" value="1"/>
</dbReference>
<proteinExistence type="predicted"/>
<keyword evidence="3" id="KW-0804">Transcription</keyword>
<dbReference type="CDD" id="cd01392">
    <property type="entry name" value="HTH_LacI"/>
    <property type="match status" value="1"/>
</dbReference>
<protein>
    <submittedName>
        <fullName evidence="5">LacI family transcriptional regulator</fullName>
    </submittedName>
</protein>
<feature type="domain" description="HTH lacI-type" evidence="4">
    <location>
        <begin position="7"/>
        <end position="61"/>
    </location>
</feature>
<dbReference type="Pfam" id="PF13377">
    <property type="entry name" value="Peripla_BP_3"/>
    <property type="match status" value="1"/>
</dbReference>
<accession>A0A5J4KYQ3</accession>
<keyword evidence="1" id="KW-0805">Transcription regulation</keyword>
<dbReference type="SUPFAM" id="SSF53822">
    <property type="entry name" value="Periplasmic binding protein-like I"/>
    <property type="match status" value="1"/>
</dbReference>